<evidence type="ECO:0000259" key="5">
    <source>
        <dbReference type="PROSITE" id="PS50865"/>
    </source>
</evidence>
<dbReference type="AlphaFoldDB" id="A0A9J7HMD7"/>
<dbReference type="Proteomes" id="UP000001554">
    <property type="component" value="Chromosome 18"/>
</dbReference>
<reference evidence="7" key="2">
    <citation type="submission" date="2025-08" db="UniProtKB">
        <authorList>
            <consortium name="RefSeq"/>
        </authorList>
    </citation>
    <scope>IDENTIFICATION</scope>
    <source>
        <strain evidence="7">S238N-H82</strain>
        <tissue evidence="7">Testes</tissue>
    </source>
</reference>
<evidence type="ECO:0000313" key="7">
    <source>
        <dbReference type="RefSeq" id="XP_035662071.1"/>
    </source>
</evidence>
<keyword evidence="6" id="KW-1185">Reference proteome</keyword>
<dbReference type="InterPro" id="IPR002893">
    <property type="entry name" value="Znf_MYND"/>
</dbReference>
<reference evidence="6" key="1">
    <citation type="journal article" date="2020" name="Nat. Ecol. Evol.">
        <title>Deeply conserved synteny resolves early events in vertebrate evolution.</title>
        <authorList>
            <person name="Simakov O."/>
            <person name="Marletaz F."/>
            <person name="Yue J.X."/>
            <person name="O'Connell B."/>
            <person name="Jenkins J."/>
            <person name="Brandt A."/>
            <person name="Calef R."/>
            <person name="Tung C.H."/>
            <person name="Huang T.K."/>
            <person name="Schmutz J."/>
            <person name="Satoh N."/>
            <person name="Yu J.K."/>
            <person name="Putnam N.H."/>
            <person name="Green R.E."/>
            <person name="Rokhsar D.S."/>
        </authorList>
    </citation>
    <scope>NUCLEOTIDE SEQUENCE [LARGE SCALE GENOMIC DNA]</scope>
    <source>
        <strain evidence="6">S238N-H82</strain>
    </source>
</reference>
<keyword evidence="3" id="KW-0862">Zinc</keyword>
<dbReference type="OrthoDB" id="10048839at2759"/>
<dbReference type="PROSITE" id="PS50865">
    <property type="entry name" value="ZF_MYND_2"/>
    <property type="match status" value="1"/>
</dbReference>
<evidence type="ECO:0000256" key="3">
    <source>
        <dbReference type="ARBA" id="ARBA00022833"/>
    </source>
</evidence>
<protein>
    <submittedName>
        <fullName evidence="7">Uncharacterized protein LOC118406250</fullName>
    </submittedName>
</protein>
<evidence type="ECO:0000313" key="6">
    <source>
        <dbReference type="Proteomes" id="UP000001554"/>
    </source>
</evidence>
<accession>A0A9J7HMD7</accession>
<keyword evidence="1" id="KW-0479">Metal-binding</keyword>
<gene>
    <name evidence="7" type="primary">LOC118406250</name>
</gene>
<keyword evidence="2 4" id="KW-0863">Zinc-finger</keyword>
<name>A0A9J7HMD7_BRAFL</name>
<dbReference type="RefSeq" id="XP_035662071.1">
    <property type="nucleotide sequence ID" value="XM_035806178.1"/>
</dbReference>
<dbReference type="KEGG" id="bfo:118406250"/>
<evidence type="ECO:0000256" key="4">
    <source>
        <dbReference type="PROSITE-ProRule" id="PRU00134"/>
    </source>
</evidence>
<dbReference type="GeneID" id="118406250"/>
<feature type="domain" description="MYND-type" evidence="5">
    <location>
        <begin position="54"/>
        <end position="97"/>
    </location>
</feature>
<evidence type="ECO:0000256" key="1">
    <source>
        <dbReference type="ARBA" id="ARBA00022723"/>
    </source>
</evidence>
<organism evidence="6 7">
    <name type="scientific">Branchiostoma floridae</name>
    <name type="common">Florida lancelet</name>
    <name type="synonym">Amphioxus</name>
    <dbReference type="NCBI Taxonomy" id="7739"/>
    <lineage>
        <taxon>Eukaryota</taxon>
        <taxon>Metazoa</taxon>
        <taxon>Chordata</taxon>
        <taxon>Cephalochordata</taxon>
        <taxon>Leptocardii</taxon>
        <taxon>Amphioxiformes</taxon>
        <taxon>Branchiostomatidae</taxon>
        <taxon>Branchiostoma</taxon>
    </lineage>
</organism>
<dbReference type="GO" id="GO:0008270">
    <property type="term" value="F:zinc ion binding"/>
    <property type="evidence" value="ECO:0007669"/>
    <property type="project" value="UniProtKB-KW"/>
</dbReference>
<dbReference type="SUPFAM" id="SSF144232">
    <property type="entry name" value="HIT/MYND zinc finger-like"/>
    <property type="match status" value="1"/>
</dbReference>
<proteinExistence type="predicted"/>
<evidence type="ECO:0000256" key="2">
    <source>
        <dbReference type="ARBA" id="ARBA00022771"/>
    </source>
</evidence>
<dbReference type="Gene3D" id="6.10.140.2220">
    <property type="match status" value="1"/>
</dbReference>
<sequence>MAPREVTMAKKKMAARIPVFLSAKEAGATEEALRIASEIAEESPIKTTLCAKLCFQCGALRSAGGVAKLRRCNGCGIAMYCSRACQQKHRRQHRPKCRTLVCNKDKFVVYIQL</sequence>
<dbReference type="Pfam" id="PF01753">
    <property type="entry name" value="zf-MYND"/>
    <property type="match status" value="1"/>
</dbReference>